<feature type="region of interest" description="Disordered" evidence="1">
    <location>
        <begin position="350"/>
        <end position="378"/>
    </location>
</feature>
<sequence length="732" mass="82061">MNLQETQHVIARDEKWVPSTRRVKISPTNVRLETTVHQKEETFQVIIDVIKNSVCFKAFTASEEVPEIFMQQFWYTIKKILDICPRVEGEEFTEVQDDNDTLTFIIDLDYKGPLHKYTSMEIVDYPELIWEDFAFQIDHRKKKKSRHETDDGIVSRLKFVRIGEDYQEYGLPIPETMLTEEIKQSESYQMFIKYSTGQIHPKKSRGKGSQGKKTADTHVADVDVSEESDSEPARKRTANKRVIKKKVIISAADNLIPDLDVALELGKSTSLTKAVEEEAARQVHVTHARTVTESVPKPAKKKTGSRSTRGVFIQDTPSAPNPKLAALKLKLMGVQSLTLEEQEAAYTMQALKESKKTSRRQPGIEGSSEGTGSVLGVPDESIVVSANSSEGTESEYSKEDLHYDKEVDWIYSNEDDEKKDDADDNRINDDEDEEMTNAEVEKSRNGDAKIFDAAKVDAEKMEEIKDDAKKAELPPTSSSLSVSSGFSDQFLKLSSDTSLIGTAKDTTDAEINSLLDVQIQQEIPHIQSSSVLKVPVSVIYKPSVLTPIPETPLVAPVTTLPSLFVSTIPHVFLQTTAPIYIPPIIIDALTITTKDLTIPIRSYDYDLAKPKTILSKIPILTTLITTVVPESNALTDVQLRVSKLEKDMSELKKIDHSVETHTSLKFQVPTVVDNYLGSKLTPESSKIQTSIINLEQEFEKSASEIHKLKKEQVEKQKMPKYTIKSTNKAALK</sequence>
<feature type="region of interest" description="Disordered" evidence="1">
    <location>
        <begin position="288"/>
        <end position="317"/>
    </location>
</feature>
<evidence type="ECO:0000313" key="2">
    <source>
        <dbReference type="EMBL" id="GJS67018.1"/>
    </source>
</evidence>
<evidence type="ECO:0000313" key="3">
    <source>
        <dbReference type="Proteomes" id="UP001151760"/>
    </source>
</evidence>
<gene>
    <name evidence="2" type="ORF">Tco_0681582</name>
</gene>
<dbReference type="EMBL" id="BQNB010009688">
    <property type="protein sequence ID" value="GJS67018.1"/>
    <property type="molecule type" value="Genomic_DNA"/>
</dbReference>
<feature type="region of interest" description="Disordered" evidence="1">
    <location>
        <begin position="412"/>
        <end position="443"/>
    </location>
</feature>
<evidence type="ECO:0000256" key="1">
    <source>
        <dbReference type="SAM" id="MobiDB-lite"/>
    </source>
</evidence>
<feature type="region of interest" description="Disordered" evidence="1">
    <location>
        <begin position="199"/>
        <end position="238"/>
    </location>
</feature>
<keyword evidence="3" id="KW-1185">Reference proteome</keyword>
<protein>
    <submittedName>
        <fullName evidence="2">Uncharacterized protein</fullName>
    </submittedName>
</protein>
<dbReference type="Proteomes" id="UP001151760">
    <property type="component" value="Unassembled WGS sequence"/>
</dbReference>
<proteinExistence type="predicted"/>
<organism evidence="2 3">
    <name type="scientific">Tanacetum coccineum</name>
    <dbReference type="NCBI Taxonomy" id="301880"/>
    <lineage>
        <taxon>Eukaryota</taxon>
        <taxon>Viridiplantae</taxon>
        <taxon>Streptophyta</taxon>
        <taxon>Embryophyta</taxon>
        <taxon>Tracheophyta</taxon>
        <taxon>Spermatophyta</taxon>
        <taxon>Magnoliopsida</taxon>
        <taxon>eudicotyledons</taxon>
        <taxon>Gunneridae</taxon>
        <taxon>Pentapetalae</taxon>
        <taxon>asterids</taxon>
        <taxon>campanulids</taxon>
        <taxon>Asterales</taxon>
        <taxon>Asteraceae</taxon>
        <taxon>Asteroideae</taxon>
        <taxon>Anthemideae</taxon>
        <taxon>Anthemidinae</taxon>
        <taxon>Tanacetum</taxon>
    </lineage>
</organism>
<accession>A0ABQ4XNR0</accession>
<reference evidence="2" key="2">
    <citation type="submission" date="2022-01" db="EMBL/GenBank/DDBJ databases">
        <authorList>
            <person name="Yamashiro T."/>
            <person name="Shiraishi A."/>
            <person name="Satake H."/>
            <person name="Nakayama K."/>
        </authorList>
    </citation>
    <scope>NUCLEOTIDE SEQUENCE</scope>
</reference>
<name>A0ABQ4XNR0_9ASTR</name>
<comment type="caution">
    <text evidence="2">The sequence shown here is derived from an EMBL/GenBank/DDBJ whole genome shotgun (WGS) entry which is preliminary data.</text>
</comment>
<feature type="compositionally biased region" description="Basic and acidic residues" evidence="1">
    <location>
        <begin position="419"/>
        <end position="428"/>
    </location>
</feature>
<reference evidence="2" key="1">
    <citation type="journal article" date="2022" name="Int. J. Mol. Sci.">
        <title>Draft Genome of Tanacetum Coccineum: Genomic Comparison of Closely Related Tanacetum-Family Plants.</title>
        <authorList>
            <person name="Yamashiro T."/>
            <person name="Shiraishi A."/>
            <person name="Nakayama K."/>
            <person name="Satake H."/>
        </authorList>
    </citation>
    <scope>NUCLEOTIDE SEQUENCE</scope>
</reference>